<feature type="domain" description="Amine oxidase" evidence="4">
    <location>
        <begin position="47"/>
        <end position="334"/>
    </location>
</feature>
<dbReference type="PRINTS" id="PR00757">
    <property type="entry name" value="AMINEOXDASEF"/>
</dbReference>
<proteinExistence type="inferred from homology"/>
<feature type="non-terminal residue" evidence="5">
    <location>
        <position position="1"/>
    </location>
</feature>
<dbReference type="SUPFAM" id="SSF54373">
    <property type="entry name" value="FAD-linked reductases, C-terminal domain"/>
    <property type="match status" value="1"/>
</dbReference>
<evidence type="ECO:0000256" key="2">
    <source>
        <dbReference type="ARBA" id="ARBA00005995"/>
    </source>
</evidence>
<reference evidence="6" key="1">
    <citation type="journal article" date="2019" name="Int. J. Syst. Evol. Microbiol.">
        <title>The Global Catalogue of Microorganisms (GCM) 10K type strain sequencing project: providing services to taxonomists for standard genome sequencing and annotation.</title>
        <authorList>
            <consortium name="The Broad Institute Genomics Platform"/>
            <consortium name="The Broad Institute Genome Sequencing Center for Infectious Disease"/>
            <person name="Wu L."/>
            <person name="Ma J."/>
        </authorList>
    </citation>
    <scope>NUCLEOTIDE SEQUENCE [LARGE SCALE GENOMIC DNA]</scope>
    <source>
        <strain evidence="6">JCM 31486</strain>
    </source>
</reference>
<evidence type="ECO:0000256" key="3">
    <source>
        <dbReference type="ARBA" id="ARBA00023002"/>
    </source>
</evidence>
<protein>
    <submittedName>
        <fullName evidence="5">Flavin monoamine oxidase family protein</fullName>
    </submittedName>
</protein>
<gene>
    <name evidence="5" type="ORF">ACFQ1S_28005</name>
</gene>
<evidence type="ECO:0000259" key="4">
    <source>
        <dbReference type="Pfam" id="PF01593"/>
    </source>
</evidence>
<sequence>EYERVTALLDDLARTVDTEQPWRTPCFAEWDAQTALTFFRANTDDEDALRRLALTIQGVWCAEPYEISFFHVLFYIASAGGYRQLMDTADCAQDSRFTTGADGPAHAIAALLGSGVRLGERVRRIEQHTDSVHVHTDTSVFEARRAIVTLPPEAVRAIDFHPRLPVSRTGWLSHSPMGRVAKAHVLYAKPFWRDAGLSGVATLYDDGAVGVVFDNSPPDASAGVLVAFVYGDRLSAWSTLPATARREAVLDAVTKVVGPGEPLDYTEKVWSWDPYVHGGYEAYVAPGGWTGYGRYGWRMPTGAVHWAGSETASVWNGYIDGAISSGYRAADEVLRDR</sequence>
<dbReference type="Pfam" id="PF01593">
    <property type="entry name" value="Amino_oxidase"/>
    <property type="match status" value="1"/>
</dbReference>
<name>A0ABW3MFL5_9PSEU</name>
<evidence type="ECO:0000256" key="1">
    <source>
        <dbReference type="ARBA" id="ARBA00001974"/>
    </source>
</evidence>
<dbReference type="InterPro" id="IPR001613">
    <property type="entry name" value="Flavin_amine_oxidase"/>
</dbReference>
<comment type="caution">
    <text evidence="5">The sequence shown here is derived from an EMBL/GenBank/DDBJ whole genome shotgun (WGS) entry which is preliminary data.</text>
</comment>
<accession>A0ABW3MFL5</accession>
<organism evidence="5 6">
    <name type="scientific">Kibdelosporangium lantanae</name>
    <dbReference type="NCBI Taxonomy" id="1497396"/>
    <lineage>
        <taxon>Bacteria</taxon>
        <taxon>Bacillati</taxon>
        <taxon>Actinomycetota</taxon>
        <taxon>Actinomycetes</taxon>
        <taxon>Pseudonocardiales</taxon>
        <taxon>Pseudonocardiaceae</taxon>
        <taxon>Kibdelosporangium</taxon>
    </lineage>
</organism>
<dbReference type="InterPro" id="IPR036188">
    <property type="entry name" value="FAD/NAD-bd_sf"/>
</dbReference>
<keyword evidence="6" id="KW-1185">Reference proteome</keyword>
<dbReference type="InterPro" id="IPR050703">
    <property type="entry name" value="Flavin_MAO"/>
</dbReference>
<evidence type="ECO:0000313" key="6">
    <source>
        <dbReference type="Proteomes" id="UP001597045"/>
    </source>
</evidence>
<evidence type="ECO:0000313" key="5">
    <source>
        <dbReference type="EMBL" id="MFD1049106.1"/>
    </source>
</evidence>
<dbReference type="PANTHER" id="PTHR43563:SF1">
    <property type="entry name" value="AMINE OXIDASE [FLAVIN-CONTAINING] B"/>
    <property type="match status" value="1"/>
</dbReference>
<comment type="cofactor">
    <cofactor evidence="1">
        <name>FAD</name>
        <dbReference type="ChEBI" id="CHEBI:57692"/>
    </cofactor>
</comment>
<dbReference type="EMBL" id="JBHTIS010001982">
    <property type="protein sequence ID" value="MFD1049106.1"/>
    <property type="molecule type" value="Genomic_DNA"/>
</dbReference>
<dbReference type="Proteomes" id="UP001597045">
    <property type="component" value="Unassembled WGS sequence"/>
</dbReference>
<dbReference type="InterPro" id="IPR002937">
    <property type="entry name" value="Amino_oxidase"/>
</dbReference>
<keyword evidence="3" id="KW-0560">Oxidoreductase</keyword>
<dbReference type="Gene3D" id="3.50.50.60">
    <property type="entry name" value="FAD/NAD(P)-binding domain"/>
    <property type="match status" value="1"/>
</dbReference>
<dbReference type="SUPFAM" id="SSF51905">
    <property type="entry name" value="FAD/NAD(P)-binding domain"/>
    <property type="match status" value="1"/>
</dbReference>
<dbReference type="PANTHER" id="PTHR43563">
    <property type="entry name" value="AMINE OXIDASE"/>
    <property type="match status" value="1"/>
</dbReference>
<comment type="similarity">
    <text evidence="2">Belongs to the flavin monoamine oxidase family.</text>
</comment>